<dbReference type="STRING" id="1122206.SAMN02745753_02484"/>
<dbReference type="InterPro" id="IPR006059">
    <property type="entry name" value="SBP"/>
</dbReference>
<dbReference type="AlphaFoldDB" id="A0A1M5DRL3"/>
<dbReference type="OrthoDB" id="2509690at2"/>
<comment type="subcellular location">
    <subcellularLocation>
        <location evidence="1">Periplasm</location>
    </subcellularLocation>
</comment>
<organism evidence="3 4">
    <name type="scientific">Marinomonas polaris DSM 16579</name>
    <dbReference type="NCBI Taxonomy" id="1122206"/>
    <lineage>
        <taxon>Bacteria</taxon>
        <taxon>Pseudomonadati</taxon>
        <taxon>Pseudomonadota</taxon>
        <taxon>Gammaproteobacteria</taxon>
        <taxon>Oceanospirillales</taxon>
        <taxon>Oceanospirillaceae</taxon>
        <taxon>Marinomonas</taxon>
    </lineage>
</organism>
<accession>A0A1M5DRL3</accession>
<gene>
    <name evidence="3" type="ORF">SAMN02745753_02484</name>
</gene>
<evidence type="ECO:0000313" key="4">
    <source>
        <dbReference type="Proteomes" id="UP000184517"/>
    </source>
</evidence>
<sequence length="431" mass="47971">MCYQNNNKTHDLKKNWKKIFYPVAIAASLTSSFTWADTTIRMLHLEADPKVVAIWQQVANDYEKANPGQHVKLEYLENEAFKQKLPTLLQSDQRPDIFYSWGGGNFQTRVDAGLLKDVTKEMKDIKPRFSEASFNAFNYKGKQYGLPYMVSQVGFWYNKSLFQKAGVDADKIVTWDDFLGAIKKLQKAGITAITTAGGDKWPVQFYWALLTMRQAGQQGIQDAIDKKGDGFAGEDFIKAGEELKRLVALKPFQPGYLAASFGDSSGNFGDGKAAMQLMGDWNYLFQAQQSISGEGVGDNNLGWMNFPALKDGKGKATDTLGGIAGWVLTSEASPESVQWLKYFSNIDMQKHLAKINMIIPVVKGADVAIENPFKKRIAQNIANSTWHQLFYDQAFGANVGSVVNDISVGIVSNSLTPEEAAEQVQEAWEFE</sequence>
<dbReference type="EMBL" id="FQVF01000010">
    <property type="protein sequence ID" value="SHF69637.1"/>
    <property type="molecule type" value="Genomic_DNA"/>
</dbReference>
<evidence type="ECO:0000313" key="3">
    <source>
        <dbReference type="EMBL" id="SHF69637.1"/>
    </source>
</evidence>
<dbReference type="PANTHER" id="PTHR43649:SF14">
    <property type="entry name" value="BLR3389 PROTEIN"/>
    <property type="match status" value="1"/>
</dbReference>
<dbReference type="GO" id="GO:0042597">
    <property type="term" value="C:periplasmic space"/>
    <property type="evidence" value="ECO:0007669"/>
    <property type="project" value="UniProtKB-SubCell"/>
</dbReference>
<evidence type="ECO:0000256" key="1">
    <source>
        <dbReference type="ARBA" id="ARBA00004418"/>
    </source>
</evidence>
<dbReference type="PANTHER" id="PTHR43649">
    <property type="entry name" value="ARABINOSE-BINDING PROTEIN-RELATED"/>
    <property type="match status" value="1"/>
</dbReference>
<reference evidence="4" key="1">
    <citation type="submission" date="2016-11" db="EMBL/GenBank/DDBJ databases">
        <authorList>
            <person name="Varghese N."/>
            <person name="Submissions S."/>
        </authorList>
    </citation>
    <scope>NUCLEOTIDE SEQUENCE [LARGE SCALE GENOMIC DNA]</scope>
    <source>
        <strain evidence="4">DSM 16579</strain>
    </source>
</reference>
<keyword evidence="4" id="KW-1185">Reference proteome</keyword>
<evidence type="ECO:0000256" key="2">
    <source>
        <dbReference type="ARBA" id="ARBA00008520"/>
    </source>
</evidence>
<dbReference type="Gene3D" id="3.40.190.10">
    <property type="entry name" value="Periplasmic binding protein-like II"/>
    <property type="match status" value="2"/>
</dbReference>
<dbReference type="SUPFAM" id="SSF53850">
    <property type="entry name" value="Periplasmic binding protein-like II"/>
    <property type="match status" value="1"/>
</dbReference>
<protein>
    <submittedName>
        <fullName evidence="3">Carbohydrate ABC transporter substrate-binding protein, CUT1 family</fullName>
    </submittedName>
</protein>
<proteinExistence type="inferred from homology"/>
<name>A0A1M5DRL3_9GAMM</name>
<dbReference type="InterPro" id="IPR050490">
    <property type="entry name" value="Bact_solute-bd_prot1"/>
</dbReference>
<dbReference type="Pfam" id="PF01547">
    <property type="entry name" value="SBP_bac_1"/>
    <property type="match status" value="1"/>
</dbReference>
<dbReference type="Proteomes" id="UP000184517">
    <property type="component" value="Unassembled WGS sequence"/>
</dbReference>
<comment type="similarity">
    <text evidence="2">Belongs to the bacterial solute-binding protein 1 family.</text>
</comment>
<dbReference type="RefSeq" id="WP_084122401.1">
    <property type="nucleotide sequence ID" value="NZ_FQVF01000010.1"/>
</dbReference>